<feature type="domain" description="NADP-dependent oxidoreductase" evidence="7">
    <location>
        <begin position="19"/>
        <end position="267"/>
    </location>
</feature>
<dbReference type="InterPro" id="IPR036812">
    <property type="entry name" value="NAD(P)_OxRdtase_dom_sf"/>
</dbReference>
<gene>
    <name evidence="8" type="ORF">EDC19_2662</name>
</gene>
<dbReference type="PROSITE" id="PS00798">
    <property type="entry name" value="ALDOKETO_REDUCTASE_1"/>
    <property type="match status" value="1"/>
</dbReference>
<dbReference type="PRINTS" id="PR00069">
    <property type="entry name" value="ALDKETRDTASE"/>
</dbReference>
<comment type="similarity">
    <text evidence="1">Belongs to the aldo/keto reductase family.</text>
</comment>
<dbReference type="Proteomes" id="UP000294545">
    <property type="component" value="Unassembled WGS sequence"/>
</dbReference>
<evidence type="ECO:0000256" key="1">
    <source>
        <dbReference type="ARBA" id="ARBA00007905"/>
    </source>
</evidence>
<dbReference type="SUPFAM" id="SSF51430">
    <property type="entry name" value="NAD(P)-linked oxidoreductase"/>
    <property type="match status" value="1"/>
</dbReference>
<evidence type="ECO:0000256" key="6">
    <source>
        <dbReference type="PIRSR" id="PIRSR000097-3"/>
    </source>
</evidence>
<evidence type="ECO:0000256" key="3">
    <source>
        <dbReference type="ARBA" id="ARBA00023002"/>
    </source>
</evidence>
<dbReference type="AlphaFoldDB" id="A0A4R1M7V5"/>
<dbReference type="PANTHER" id="PTHR43827">
    <property type="entry name" value="2,5-DIKETO-D-GLUCONIC ACID REDUCTASE"/>
    <property type="match status" value="1"/>
</dbReference>
<feature type="site" description="Lowers pKa of active site Tyr" evidence="6">
    <location>
        <position position="78"/>
    </location>
</feature>
<dbReference type="RefSeq" id="WP_132283320.1">
    <property type="nucleotide sequence ID" value="NZ_SMGQ01000017.1"/>
</dbReference>
<feature type="active site" description="Proton donor" evidence="4">
    <location>
        <position position="53"/>
    </location>
</feature>
<dbReference type="InterPro" id="IPR023210">
    <property type="entry name" value="NADP_OxRdtase_dom"/>
</dbReference>
<dbReference type="CDD" id="cd19071">
    <property type="entry name" value="AKR_AKR1-5-like"/>
    <property type="match status" value="1"/>
</dbReference>
<evidence type="ECO:0000313" key="8">
    <source>
        <dbReference type="EMBL" id="TCK88015.1"/>
    </source>
</evidence>
<dbReference type="Gene3D" id="3.20.20.100">
    <property type="entry name" value="NADP-dependent oxidoreductase domain"/>
    <property type="match status" value="1"/>
</dbReference>
<keyword evidence="2" id="KW-0521">NADP</keyword>
<dbReference type="PROSITE" id="PS00062">
    <property type="entry name" value="ALDOKETO_REDUCTASE_2"/>
    <property type="match status" value="1"/>
</dbReference>
<feature type="binding site" evidence="5">
    <location>
        <position position="111"/>
    </location>
    <ligand>
        <name>substrate</name>
    </ligand>
</feature>
<dbReference type="GO" id="GO:0016616">
    <property type="term" value="F:oxidoreductase activity, acting on the CH-OH group of donors, NAD or NADP as acceptor"/>
    <property type="evidence" value="ECO:0007669"/>
    <property type="project" value="UniProtKB-ARBA"/>
</dbReference>
<evidence type="ECO:0000256" key="4">
    <source>
        <dbReference type="PIRSR" id="PIRSR000097-1"/>
    </source>
</evidence>
<dbReference type="PANTHER" id="PTHR43827:SF3">
    <property type="entry name" value="NADP-DEPENDENT OXIDOREDUCTASE DOMAIN-CONTAINING PROTEIN"/>
    <property type="match status" value="1"/>
</dbReference>
<reference evidence="8 9" key="1">
    <citation type="submission" date="2019-03" db="EMBL/GenBank/DDBJ databases">
        <title>Genomic Encyclopedia of Type Strains, Phase IV (KMG-IV): sequencing the most valuable type-strain genomes for metagenomic binning, comparative biology and taxonomic classification.</title>
        <authorList>
            <person name="Goeker M."/>
        </authorList>
    </citation>
    <scope>NUCLEOTIDE SEQUENCE [LARGE SCALE GENOMIC DNA]</scope>
    <source>
        <strain evidence="8 9">DSM 24176</strain>
    </source>
</reference>
<keyword evidence="9" id="KW-1185">Reference proteome</keyword>
<keyword evidence="3" id="KW-0560">Oxidoreductase</keyword>
<dbReference type="InterPro" id="IPR018170">
    <property type="entry name" value="Aldo/ket_reductase_CS"/>
</dbReference>
<dbReference type="PIRSF" id="PIRSF000097">
    <property type="entry name" value="AKR"/>
    <property type="match status" value="1"/>
</dbReference>
<dbReference type="OrthoDB" id="9804790at2"/>
<name>A0A4R1M7V5_9FIRM</name>
<evidence type="ECO:0000256" key="2">
    <source>
        <dbReference type="ARBA" id="ARBA00022857"/>
    </source>
</evidence>
<proteinExistence type="inferred from homology"/>
<evidence type="ECO:0000256" key="5">
    <source>
        <dbReference type="PIRSR" id="PIRSR000097-2"/>
    </source>
</evidence>
<dbReference type="FunFam" id="3.20.20.100:FF:000015">
    <property type="entry name" value="Oxidoreductase, aldo/keto reductase family"/>
    <property type="match status" value="1"/>
</dbReference>
<evidence type="ECO:0000313" key="9">
    <source>
        <dbReference type="Proteomes" id="UP000294545"/>
    </source>
</evidence>
<organism evidence="8 9">
    <name type="scientific">Natranaerovirga hydrolytica</name>
    <dbReference type="NCBI Taxonomy" id="680378"/>
    <lineage>
        <taxon>Bacteria</taxon>
        <taxon>Bacillati</taxon>
        <taxon>Bacillota</taxon>
        <taxon>Clostridia</taxon>
        <taxon>Lachnospirales</taxon>
        <taxon>Natranaerovirgaceae</taxon>
        <taxon>Natranaerovirga</taxon>
    </lineage>
</organism>
<accession>A0A4R1M7V5</accession>
<evidence type="ECO:0000259" key="7">
    <source>
        <dbReference type="Pfam" id="PF00248"/>
    </source>
</evidence>
<comment type="caution">
    <text evidence="8">The sequence shown here is derived from an EMBL/GenBank/DDBJ whole genome shotgun (WGS) entry which is preliminary data.</text>
</comment>
<protein>
    <submittedName>
        <fullName evidence="8">Diketogulonate reductase-like aldo/keto reductase</fullName>
    </submittedName>
</protein>
<dbReference type="EMBL" id="SMGQ01000017">
    <property type="protein sequence ID" value="TCK88015.1"/>
    <property type="molecule type" value="Genomic_DNA"/>
</dbReference>
<dbReference type="Pfam" id="PF00248">
    <property type="entry name" value="Aldo_ket_red"/>
    <property type="match status" value="1"/>
</dbReference>
<dbReference type="InterPro" id="IPR020471">
    <property type="entry name" value="AKR"/>
</dbReference>
<sequence length="283" mass="32094">MNSLTDTFTLHNGVKIPCIGFGTWQTPDGKTAVQSVKDALELGYRHIDTAAAYGNEESIGKGIKESGIKREEIFVTSKLQNPEHGYESTLAAFEETMKRLDLECLDLYLIHWPNPIKFRDHWEEANAGTWKAFEELYEAGRIKSIGISNFRPHHIDALLKTAKIVPMVNQIKLCPGETQPETVEYCRKNNILLEAYSPLGTGKVFEVEEMKALAQKYNKTIAQICVRWCLENEYLPLPKSVHKSRIEENARVFDFKLSQEDVDLIANLTGCCGKTHDPDKTNF</sequence>